<dbReference type="SUPFAM" id="SSF56925">
    <property type="entry name" value="OMPA-like"/>
    <property type="match status" value="1"/>
</dbReference>
<name>A0ABN0YBM8_9CAUL</name>
<evidence type="ECO:0000313" key="5">
    <source>
        <dbReference type="Proteomes" id="UP001500791"/>
    </source>
</evidence>
<evidence type="ECO:0000256" key="1">
    <source>
        <dbReference type="ARBA" id="ARBA00022729"/>
    </source>
</evidence>
<reference evidence="4 5" key="1">
    <citation type="journal article" date="2019" name="Int. J. Syst. Evol. Microbiol.">
        <title>The Global Catalogue of Microorganisms (GCM) 10K type strain sequencing project: providing services to taxonomists for standard genome sequencing and annotation.</title>
        <authorList>
            <consortium name="The Broad Institute Genomics Platform"/>
            <consortium name="The Broad Institute Genome Sequencing Center for Infectious Disease"/>
            <person name="Wu L."/>
            <person name="Ma J."/>
        </authorList>
    </citation>
    <scope>NUCLEOTIDE SEQUENCE [LARGE SCALE GENOMIC DNA]</scope>
    <source>
        <strain evidence="4 5">JCM 13476</strain>
    </source>
</reference>
<accession>A0ABN0YBM8</accession>
<feature type="signal peptide" evidence="2">
    <location>
        <begin position="1"/>
        <end position="22"/>
    </location>
</feature>
<dbReference type="Pfam" id="PF13505">
    <property type="entry name" value="OMP_b-brl"/>
    <property type="match status" value="1"/>
</dbReference>
<organism evidence="4 5">
    <name type="scientific">Brevundimonas terrae</name>
    <dbReference type="NCBI Taxonomy" id="363631"/>
    <lineage>
        <taxon>Bacteria</taxon>
        <taxon>Pseudomonadati</taxon>
        <taxon>Pseudomonadota</taxon>
        <taxon>Alphaproteobacteria</taxon>
        <taxon>Caulobacterales</taxon>
        <taxon>Caulobacteraceae</taxon>
        <taxon>Brevundimonas</taxon>
    </lineage>
</organism>
<evidence type="ECO:0000259" key="3">
    <source>
        <dbReference type="Pfam" id="PF13505"/>
    </source>
</evidence>
<dbReference type="Proteomes" id="UP001500791">
    <property type="component" value="Unassembled WGS sequence"/>
</dbReference>
<dbReference type="RefSeq" id="WP_167176550.1">
    <property type="nucleotide sequence ID" value="NZ_BAAAEJ010000007.1"/>
</dbReference>
<feature type="chain" id="PRO_5046844707" description="Outer membrane protein beta-barrel domain-containing protein" evidence="2">
    <location>
        <begin position="23"/>
        <end position="182"/>
    </location>
</feature>
<proteinExistence type="predicted"/>
<comment type="caution">
    <text evidence="4">The sequence shown here is derived from an EMBL/GenBank/DDBJ whole genome shotgun (WGS) entry which is preliminary data.</text>
</comment>
<dbReference type="InterPro" id="IPR011250">
    <property type="entry name" value="OMP/PagP_B-barrel"/>
</dbReference>
<dbReference type="EMBL" id="BAAAEJ010000007">
    <property type="protein sequence ID" value="GAA0390040.1"/>
    <property type="molecule type" value="Genomic_DNA"/>
</dbReference>
<keyword evidence="1 2" id="KW-0732">Signal</keyword>
<protein>
    <recommendedName>
        <fullName evidence="3">Outer membrane protein beta-barrel domain-containing protein</fullName>
    </recommendedName>
</protein>
<dbReference type="Gene3D" id="2.40.160.20">
    <property type="match status" value="1"/>
</dbReference>
<sequence>MRNLAIIAGAVAVVAFGGSAVAQTASATQWNPTYYGTLGYSQLDHSDGDLGAVTGRLGAKFNPYVGVEGEVSFGVKDDDFSIAGVDGSIKHEYDAAAYVVGTLPVTDQFELFARGGYGTSKIKGELGGISREVDGASWNYGAGANFFFDAQNGVRGDWTRRDFTDSDAGEVDVYSVSYVRRF</sequence>
<evidence type="ECO:0000313" key="4">
    <source>
        <dbReference type="EMBL" id="GAA0390040.1"/>
    </source>
</evidence>
<dbReference type="InterPro" id="IPR027385">
    <property type="entry name" value="Beta-barrel_OMP"/>
</dbReference>
<evidence type="ECO:0000256" key="2">
    <source>
        <dbReference type="SAM" id="SignalP"/>
    </source>
</evidence>
<feature type="domain" description="Outer membrane protein beta-barrel" evidence="3">
    <location>
        <begin position="13"/>
        <end position="182"/>
    </location>
</feature>
<keyword evidence="5" id="KW-1185">Reference proteome</keyword>
<gene>
    <name evidence="4" type="ORF">GCM10009093_15820</name>
</gene>